<dbReference type="PANTHER" id="PTHR43034">
    <property type="entry name" value="ION-TRANSLOCATING OXIDOREDUCTASE COMPLEX SUBUNIT C"/>
    <property type="match status" value="1"/>
</dbReference>
<dbReference type="GO" id="GO:0009055">
    <property type="term" value="F:electron transfer activity"/>
    <property type="evidence" value="ECO:0007669"/>
    <property type="project" value="InterPro"/>
</dbReference>
<keyword evidence="1" id="KW-0479">Metal-binding</keyword>
<feature type="domain" description="4Fe-4S ferredoxin-type" evidence="4">
    <location>
        <begin position="308"/>
        <end position="339"/>
    </location>
</feature>
<evidence type="ECO:0000259" key="4">
    <source>
        <dbReference type="PROSITE" id="PS51379"/>
    </source>
</evidence>
<dbReference type="SUPFAM" id="SSF142019">
    <property type="entry name" value="Nqo1 FMN-binding domain-like"/>
    <property type="match status" value="1"/>
</dbReference>
<dbReference type="Gene3D" id="3.30.70.20">
    <property type="match status" value="1"/>
</dbReference>
<dbReference type="Pfam" id="PF13237">
    <property type="entry name" value="Fer4_10"/>
    <property type="match status" value="1"/>
</dbReference>
<name>A0A6N6MZQ9_9BACT</name>
<comment type="caution">
    <text evidence="5">The sequence shown here is derived from an EMBL/GenBank/DDBJ whole genome shotgun (WGS) entry which is preliminary data.</text>
</comment>
<dbReference type="SUPFAM" id="SSF46548">
    <property type="entry name" value="alpha-helical ferredoxin"/>
    <property type="match status" value="1"/>
</dbReference>
<dbReference type="PROSITE" id="PS51379">
    <property type="entry name" value="4FE4S_FER_2"/>
    <property type="match status" value="1"/>
</dbReference>
<evidence type="ECO:0000256" key="2">
    <source>
        <dbReference type="ARBA" id="ARBA00023004"/>
    </source>
</evidence>
<reference evidence="5 6" key="1">
    <citation type="journal article" date="2017" name="Int. J. Syst. Evol. Microbiol.">
        <title>Desulfovibrio senegalensis sp. nov., a mesophilic sulfate reducer isolated from marine sediment.</title>
        <authorList>
            <person name="Thioye A."/>
            <person name="Gam Z.B.A."/>
            <person name="Mbengue M."/>
            <person name="Cayol J.L."/>
            <person name="Joseph-Bartoli M."/>
            <person name="Toure-Kane C."/>
            <person name="Labat M."/>
        </authorList>
    </citation>
    <scope>NUCLEOTIDE SEQUENCE [LARGE SCALE GENOMIC DNA]</scope>
    <source>
        <strain evidence="5 6">DSM 101509</strain>
    </source>
</reference>
<dbReference type="InterPro" id="IPR010208">
    <property type="entry name" value="Ion_transpt_RnfC/RsxC"/>
</dbReference>
<keyword evidence="6" id="KW-1185">Reference proteome</keyword>
<dbReference type="InterPro" id="IPR017900">
    <property type="entry name" value="4Fe4S_Fe_S_CS"/>
</dbReference>
<dbReference type="GO" id="GO:0046872">
    <property type="term" value="F:metal ion binding"/>
    <property type="evidence" value="ECO:0007669"/>
    <property type="project" value="UniProtKB-KW"/>
</dbReference>
<dbReference type="PROSITE" id="PS00198">
    <property type="entry name" value="4FE4S_FER_1"/>
    <property type="match status" value="1"/>
</dbReference>
<dbReference type="InterPro" id="IPR037225">
    <property type="entry name" value="Nuo51_FMN-bd_sf"/>
</dbReference>
<accession>A0A6N6MZQ9</accession>
<evidence type="ECO:0000313" key="6">
    <source>
        <dbReference type="Proteomes" id="UP000438699"/>
    </source>
</evidence>
<dbReference type="EMBL" id="WAIE01000007">
    <property type="protein sequence ID" value="KAB1440297.1"/>
    <property type="molecule type" value="Genomic_DNA"/>
</dbReference>
<evidence type="ECO:0000256" key="3">
    <source>
        <dbReference type="ARBA" id="ARBA00023014"/>
    </source>
</evidence>
<protein>
    <submittedName>
        <fullName evidence="5">4Fe-4S dicluster domain-containing protein</fullName>
    </submittedName>
</protein>
<sequence>MNGKARAPTEKTPVSNAIYADGDQAMKLFESIVRQGPLTTLPEPETVRIPLSCHRPDIKCGQKMARGIHIGGGYYAPISGTVTEVHPTYICIKAEAVDEPSPRDMGALSGNELRTALNDMGAGLPEGPAQTLIINGVEPEPGVTAFAHMLDELSRIVQLGLSTAQSVFSPNRTVLAVEAGASQSLDGCEKAAIENGYPNGIDPLVAKAITGMENPDNVAVLSVGRLFELGMIMDTGLPCDKTVVTCGETDFVTTVGTPVDLILTTAHQTVRHGDTVVLGGLMRGEAAHSLQQGISKDTYGLFVVPKGQYPPVEDSPCIGCGECIPVCPARIDPATISGYAEFRMYDKCREHDIDACMECGMCGFFCIARRPLLQYIRLAKQHLAQADTCKLNDQGEG</sequence>
<proteinExistence type="predicted"/>
<evidence type="ECO:0000313" key="5">
    <source>
        <dbReference type="EMBL" id="KAB1440297.1"/>
    </source>
</evidence>
<dbReference type="GO" id="GO:0016020">
    <property type="term" value="C:membrane"/>
    <property type="evidence" value="ECO:0007669"/>
    <property type="project" value="InterPro"/>
</dbReference>
<gene>
    <name evidence="5" type="ORF">F8A88_13685</name>
</gene>
<dbReference type="InterPro" id="IPR017896">
    <property type="entry name" value="4Fe4S_Fe-S-bd"/>
</dbReference>
<organism evidence="5 6">
    <name type="scientific">Pseudodesulfovibrio senegalensis</name>
    <dbReference type="NCBI Taxonomy" id="1721087"/>
    <lineage>
        <taxon>Bacteria</taxon>
        <taxon>Pseudomonadati</taxon>
        <taxon>Thermodesulfobacteriota</taxon>
        <taxon>Desulfovibrionia</taxon>
        <taxon>Desulfovibrionales</taxon>
        <taxon>Desulfovibrionaceae</taxon>
    </lineage>
</organism>
<dbReference type="Proteomes" id="UP000438699">
    <property type="component" value="Unassembled WGS sequence"/>
</dbReference>
<keyword evidence="3" id="KW-0411">Iron-sulfur</keyword>
<dbReference type="AlphaFoldDB" id="A0A6N6MZQ9"/>
<dbReference type="PANTHER" id="PTHR43034:SF2">
    <property type="entry name" value="ION-TRANSLOCATING OXIDOREDUCTASE COMPLEX SUBUNIT C"/>
    <property type="match status" value="1"/>
</dbReference>
<keyword evidence="2" id="KW-0408">Iron</keyword>
<dbReference type="GO" id="GO:0051539">
    <property type="term" value="F:4 iron, 4 sulfur cluster binding"/>
    <property type="evidence" value="ECO:0007669"/>
    <property type="project" value="InterPro"/>
</dbReference>
<evidence type="ECO:0000256" key="1">
    <source>
        <dbReference type="ARBA" id="ARBA00022723"/>
    </source>
</evidence>